<dbReference type="InterPro" id="IPR050235">
    <property type="entry name" value="CK1_Ser-Thr_kinase"/>
</dbReference>
<dbReference type="InterPro" id="IPR000719">
    <property type="entry name" value="Prot_kinase_dom"/>
</dbReference>
<sequence>MSTELKNIKIVSKVSQGAFGEIYECIDKVTGTKLALKIEKKTSIFQLKHEFSVYRRIAGINTPKVYEYGKIEIDSSYLNCMTMELLGASLEKLYSSLNRMFSLKTVFMIGKYCLNRIEYLHHRHYIHRDIKPDNFMTDKSMTKLYLIDYGLSKEFRNPSTLLHRPLKQDKNLTGTARYASLNTHLGYEQSRRDDLESLGFMLVYFMKGQLPWQGLKAENKFEKYALIKEVKQRTTIYNLCDGLPNEIYLYLIHVRNLQYEESPNYEYLESLFENGLRSRGLEDDGIFDWMIHNRKAL</sequence>
<keyword evidence="4" id="KW-1185">Reference proteome</keyword>
<dbReference type="EMBL" id="JH370140">
    <property type="protein sequence ID" value="ELA41682.1"/>
    <property type="molecule type" value="Genomic_DNA"/>
</dbReference>
<evidence type="ECO:0000313" key="4">
    <source>
        <dbReference type="Proteomes" id="UP000011082"/>
    </source>
</evidence>
<dbReference type="Gene3D" id="1.10.510.10">
    <property type="entry name" value="Transferase(Phosphotransferase) domain 1"/>
    <property type="match status" value="1"/>
</dbReference>
<feature type="domain" description="Protein kinase" evidence="2">
    <location>
        <begin position="8"/>
        <end position="297"/>
    </location>
</feature>
<dbReference type="GO" id="GO:0005524">
    <property type="term" value="F:ATP binding"/>
    <property type="evidence" value="ECO:0007669"/>
    <property type="project" value="InterPro"/>
</dbReference>
<dbReference type="OMA" id="IFDWTFL"/>
<dbReference type="PANTHER" id="PTHR11909">
    <property type="entry name" value="CASEIN KINASE-RELATED"/>
    <property type="match status" value="1"/>
</dbReference>
<dbReference type="RefSeq" id="XP_007604761.1">
    <property type="nucleotide sequence ID" value="XM_007604699.1"/>
</dbReference>
<dbReference type="InterPro" id="IPR008271">
    <property type="entry name" value="Ser/Thr_kinase_AS"/>
</dbReference>
<dbReference type="SUPFAM" id="SSF56112">
    <property type="entry name" value="Protein kinase-like (PK-like)"/>
    <property type="match status" value="1"/>
</dbReference>
<dbReference type="GO" id="GO:0004674">
    <property type="term" value="F:protein serine/threonine kinase activity"/>
    <property type="evidence" value="ECO:0007669"/>
    <property type="project" value="UniProtKB-EC"/>
</dbReference>
<dbReference type="InParanoid" id="L2GN03"/>
<dbReference type="AlphaFoldDB" id="L2GN03"/>
<protein>
    <recommendedName>
        <fullName evidence="1">non-specific serine/threonine protein kinase</fullName>
        <ecNumber evidence="1">2.7.11.1</ecNumber>
    </recommendedName>
</protein>
<dbReference type="Proteomes" id="UP000011082">
    <property type="component" value="Unassembled WGS sequence"/>
</dbReference>
<dbReference type="HOGENOM" id="CLU_019279_2_0_1"/>
<dbReference type="InterPro" id="IPR011009">
    <property type="entry name" value="Kinase-like_dom_sf"/>
</dbReference>
<proteinExistence type="predicted"/>
<dbReference type="VEuPathDB" id="MicrosporidiaDB:VICG_01315"/>
<dbReference type="PROSITE" id="PS50011">
    <property type="entry name" value="PROTEIN_KINASE_DOM"/>
    <property type="match status" value="1"/>
</dbReference>
<keyword evidence="3" id="KW-0808">Transferase</keyword>
<dbReference type="Pfam" id="PF00069">
    <property type="entry name" value="Pkinase"/>
    <property type="match status" value="1"/>
</dbReference>
<evidence type="ECO:0000259" key="2">
    <source>
        <dbReference type="PROSITE" id="PS50011"/>
    </source>
</evidence>
<dbReference type="PROSITE" id="PS00108">
    <property type="entry name" value="PROTEIN_KINASE_ST"/>
    <property type="match status" value="1"/>
</dbReference>
<dbReference type="SMART" id="SM00220">
    <property type="entry name" value="S_TKc"/>
    <property type="match status" value="1"/>
</dbReference>
<evidence type="ECO:0000313" key="3">
    <source>
        <dbReference type="EMBL" id="ELA41682.1"/>
    </source>
</evidence>
<gene>
    <name evidence="3" type="ORF">VICG_01315</name>
</gene>
<dbReference type="STRING" id="993615.L2GN03"/>
<dbReference type="FunCoup" id="L2GN03">
    <property type="interactions" value="213"/>
</dbReference>
<dbReference type="EC" id="2.7.11.1" evidence="1"/>
<dbReference type="GeneID" id="19882026"/>
<evidence type="ECO:0000256" key="1">
    <source>
        <dbReference type="ARBA" id="ARBA00012513"/>
    </source>
</evidence>
<dbReference type="OrthoDB" id="5800476at2759"/>
<reference evidence="4" key="1">
    <citation type="submission" date="2011-05" db="EMBL/GenBank/DDBJ databases">
        <title>The genome sequence of Vittaforma corneae strain ATCC 50505.</title>
        <authorList>
            <consortium name="The Broad Institute Genome Sequencing Platform"/>
            <person name="Cuomo C."/>
            <person name="Didier E."/>
            <person name="Bowers L."/>
            <person name="Young S.K."/>
            <person name="Zeng Q."/>
            <person name="Gargeya S."/>
            <person name="Fitzgerald M."/>
            <person name="Haas B."/>
            <person name="Abouelleil A."/>
            <person name="Alvarado L."/>
            <person name="Arachchi H.M."/>
            <person name="Berlin A."/>
            <person name="Chapman S.B."/>
            <person name="Gearin G."/>
            <person name="Goldberg J."/>
            <person name="Griggs A."/>
            <person name="Gujja S."/>
            <person name="Hansen M."/>
            <person name="Heiman D."/>
            <person name="Howarth C."/>
            <person name="Larimer J."/>
            <person name="Lui A."/>
            <person name="MacDonald P.J.P."/>
            <person name="McCowen C."/>
            <person name="Montmayeur A."/>
            <person name="Murphy C."/>
            <person name="Neiman D."/>
            <person name="Pearson M."/>
            <person name="Priest M."/>
            <person name="Roberts A."/>
            <person name="Saif S."/>
            <person name="Shea T."/>
            <person name="Sisk P."/>
            <person name="Stolte C."/>
            <person name="Sykes S."/>
            <person name="Wortman J."/>
            <person name="Nusbaum C."/>
            <person name="Birren B."/>
        </authorList>
    </citation>
    <scope>NUCLEOTIDE SEQUENCE [LARGE SCALE GENOMIC DNA]</scope>
    <source>
        <strain evidence="4">ATCC 50505</strain>
    </source>
</reference>
<dbReference type="CDD" id="cd14016">
    <property type="entry name" value="STKc_CK1"/>
    <property type="match status" value="1"/>
</dbReference>
<keyword evidence="3" id="KW-0418">Kinase</keyword>
<organism evidence="3 4">
    <name type="scientific">Vittaforma corneae (strain ATCC 50505)</name>
    <name type="common">Microsporidian parasite</name>
    <name type="synonym">Nosema corneum</name>
    <dbReference type="NCBI Taxonomy" id="993615"/>
    <lineage>
        <taxon>Eukaryota</taxon>
        <taxon>Fungi</taxon>
        <taxon>Fungi incertae sedis</taxon>
        <taxon>Microsporidia</taxon>
        <taxon>Nosematidae</taxon>
        <taxon>Vittaforma</taxon>
    </lineage>
</organism>
<name>L2GN03_VITCO</name>
<accession>L2GN03</accession>